<evidence type="ECO:0000313" key="2">
    <source>
        <dbReference type="Proteomes" id="UP000500857"/>
    </source>
</evidence>
<dbReference type="RefSeq" id="WP_168569503.1">
    <property type="nucleotide sequence ID" value="NZ_CP051167.1"/>
</dbReference>
<dbReference type="Proteomes" id="UP000500857">
    <property type="component" value="Chromosome"/>
</dbReference>
<gene>
    <name evidence="1" type="ORF">HCG48_12770</name>
</gene>
<protein>
    <submittedName>
        <fullName evidence="1">Uncharacterized protein</fullName>
    </submittedName>
</protein>
<dbReference type="AlphaFoldDB" id="A0A6H1TZK4"/>
<dbReference type="EMBL" id="CP051167">
    <property type="protein sequence ID" value="QIZ71350.1"/>
    <property type="molecule type" value="Genomic_DNA"/>
</dbReference>
<evidence type="ECO:0000313" key="1">
    <source>
        <dbReference type="EMBL" id="QIZ71350.1"/>
    </source>
</evidence>
<sequence length="54" mass="6367">MNVKKLSDPSEFFDRLSGRQLGGDRPTKFYFLLIFKIGKMRFIYMNFCISPQPS</sequence>
<keyword evidence="2" id="KW-1185">Reference proteome</keyword>
<name>A0A6H1TZK4_9CYAN</name>
<accession>A0A6H1TZK4</accession>
<organism evidence="1 2">
    <name type="scientific">Oxynema aestuarii AP17</name>
    <dbReference type="NCBI Taxonomy" id="2064643"/>
    <lineage>
        <taxon>Bacteria</taxon>
        <taxon>Bacillati</taxon>
        <taxon>Cyanobacteriota</taxon>
        <taxon>Cyanophyceae</taxon>
        <taxon>Oscillatoriophycideae</taxon>
        <taxon>Oscillatoriales</taxon>
        <taxon>Oscillatoriaceae</taxon>
        <taxon>Oxynema</taxon>
        <taxon>Oxynema aestuarii</taxon>
    </lineage>
</organism>
<reference evidence="1 2" key="1">
    <citation type="submission" date="2020-04" db="EMBL/GenBank/DDBJ databases">
        <authorList>
            <person name="Basu S."/>
            <person name="Maruthanayagam V."/>
            <person name="Chakraborty S."/>
            <person name="Pramanik A."/>
            <person name="Mukherjee J."/>
            <person name="Brink B."/>
        </authorList>
    </citation>
    <scope>NUCLEOTIDE SEQUENCE [LARGE SCALE GENOMIC DNA]</scope>
    <source>
        <strain evidence="1 2">AP17</strain>
    </source>
</reference>
<proteinExistence type="predicted"/>
<dbReference type="KEGG" id="oxy:HCG48_12770"/>